<sequence>MNRLIIYLLFDKAGIADSGVLRALRGLRPHASELFVVVNGSVTDESRASLDSVADSVFERPNEGFDVGGYRAALDEIGAERLASFDEVVLVNYTFLGPMTSFDETFSWADAAGYDVWGLTEHGELTPNPYTFSGSLPAHLQSHWLAVRRSVIVSDAWREYWASMPQIRSYDDSVRHHEARFSPFFAERGFSKGAQFPAGNFSVDGRVIANPSMEAPVMLLEAGAPIVKRRLFAHNPVELDHRGVSPRDVALEVERRGFPAGVLVESTSRFAPSRVLAAGVGAGPRVLRRASTAVTHDWRRDEGSDDEVATISGLHVRIVRGGFWPRLIAGDSRVQSADLVLVESDEAASLAEVPPSAAMLARQRGRRVIFERAEPLAWEFADHQTLGMLVPVAPPVGTGLLADGWRGSRKRVAELAAVLGVDAPLDTNTPVAPFAGFAAYRVDALQHLARACEVHGVAELEEKFPDGELARLLDLLASRVVFDAGFAVSEAETADGLASDYALLAAKFEDLVAQFGDDPRGPHRRFAGVRARSGAEWMLFSRFMVKLRRFPALERGIRRLAAQSKLLIARFR</sequence>
<keyword evidence="1" id="KW-0808">Transferase</keyword>
<reference evidence="1 2" key="1">
    <citation type="submission" date="2020-08" db="EMBL/GenBank/DDBJ databases">
        <title>Sequencing the genomes of 1000 actinobacteria strains.</title>
        <authorList>
            <person name="Klenk H.-P."/>
        </authorList>
    </citation>
    <scope>NUCLEOTIDE SEQUENCE [LARGE SCALE GENOMIC DNA]</scope>
    <source>
        <strain evidence="1 2">DSM 20419</strain>
    </source>
</reference>
<evidence type="ECO:0000313" key="2">
    <source>
        <dbReference type="Proteomes" id="UP000545286"/>
    </source>
</evidence>
<keyword evidence="2" id="KW-1185">Reference proteome</keyword>
<dbReference type="InterPro" id="IPR007739">
    <property type="entry name" value="RgpF"/>
</dbReference>
<gene>
    <name evidence="1" type="ORF">FHX72_001508</name>
</gene>
<dbReference type="RefSeq" id="WP_068479673.1">
    <property type="nucleotide sequence ID" value="NZ_CZJS01000094.1"/>
</dbReference>
<name>A0A7W4UMY9_9MICO</name>
<dbReference type="GO" id="GO:0016757">
    <property type="term" value="F:glycosyltransferase activity"/>
    <property type="evidence" value="ECO:0007669"/>
    <property type="project" value="UniProtKB-KW"/>
</dbReference>
<dbReference type="Proteomes" id="UP000545286">
    <property type="component" value="Unassembled WGS sequence"/>
</dbReference>
<accession>A0A7W4UMY9</accession>
<comment type="caution">
    <text evidence="1">The sequence shown here is derived from an EMBL/GenBank/DDBJ whole genome shotgun (WGS) entry which is preliminary data.</text>
</comment>
<dbReference type="EC" id="2.4.1.-" evidence="1"/>
<dbReference type="EMBL" id="JACHWJ010000002">
    <property type="protein sequence ID" value="MBB2957371.1"/>
    <property type="molecule type" value="Genomic_DNA"/>
</dbReference>
<organism evidence="1 2">
    <name type="scientific">Pseudoclavibacter helvolus</name>
    <dbReference type="NCBI Taxonomy" id="255205"/>
    <lineage>
        <taxon>Bacteria</taxon>
        <taxon>Bacillati</taxon>
        <taxon>Actinomycetota</taxon>
        <taxon>Actinomycetes</taxon>
        <taxon>Micrococcales</taxon>
        <taxon>Microbacteriaceae</taxon>
        <taxon>Pseudoclavibacter</taxon>
    </lineage>
</organism>
<protein>
    <submittedName>
        <fullName evidence="1">Rhamnosyltransferase</fullName>
        <ecNumber evidence="1">2.4.1.-</ecNumber>
    </submittedName>
</protein>
<dbReference type="Pfam" id="PF05045">
    <property type="entry name" value="RgpF"/>
    <property type="match status" value="1"/>
</dbReference>
<dbReference type="AlphaFoldDB" id="A0A7W4UMY9"/>
<evidence type="ECO:0000313" key="1">
    <source>
        <dbReference type="EMBL" id="MBB2957371.1"/>
    </source>
</evidence>
<keyword evidence="1" id="KW-0328">Glycosyltransferase</keyword>
<proteinExistence type="predicted"/>